<reference evidence="2 3" key="1">
    <citation type="journal article" date="2023" name="Int. J. Syst. Evol. Microbiol.">
        <title>The observation of taxonomic boundaries for the 16SrII and 16SrXXV phytoplasmas using genome-based delimitation.</title>
        <authorList>
            <person name="Rodrigues Jardim B."/>
            <person name="Tran-Nguyen L.T.T."/>
            <person name="Gambley C."/>
            <person name="Al-Sadi A.M."/>
            <person name="Al-Subhi A.M."/>
            <person name="Foissac X."/>
            <person name="Salar P."/>
            <person name="Cai H."/>
            <person name="Yang J.Y."/>
            <person name="Davis R."/>
            <person name="Jones L."/>
            <person name="Rodoni B."/>
            <person name="Constable F.E."/>
        </authorList>
    </citation>
    <scope>NUCLEOTIDE SEQUENCE [LARGE SCALE GENOMIC DNA]</scope>
    <source>
        <strain evidence="2">BAWM-OMN-P75</strain>
    </source>
</reference>
<proteinExistence type="predicted"/>
<evidence type="ECO:0000313" key="2">
    <source>
        <dbReference type="EMBL" id="MEK0309060.1"/>
    </source>
</evidence>
<dbReference type="PANTHER" id="PTHR34047:SF8">
    <property type="entry name" value="PROTEIN YKFC"/>
    <property type="match status" value="1"/>
</dbReference>
<dbReference type="PROSITE" id="PS50878">
    <property type="entry name" value="RT_POL"/>
    <property type="match status" value="1"/>
</dbReference>
<dbReference type="PANTHER" id="PTHR34047">
    <property type="entry name" value="NUCLEAR INTRON MATURASE 1, MITOCHONDRIAL-RELATED"/>
    <property type="match status" value="1"/>
</dbReference>
<dbReference type="SUPFAM" id="SSF56672">
    <property type="entry name" value="DNA/RNA polymerases"/>
    <property type="match status" value="1"/>
</dbReference>
<sequence length="91" mass="10429">MKDGIKYESLSVSPQGGIIPPLLANVYLHDIDLKMEELIKEGKPIRKINPEYKKAWLKNQHPPLINLNLKTRVKYIRYADDFIIGVKGGKD</sequence>
<accession>A0ABU8ZRE6</accession>
<name>A0ABU8ZRE6_9MOLU</name>
<organism evidence="2 3">
    <name type="scientific">Candidatus Phytoplasma citri</name>
    <dbReference type="NCBI Taxonomy" id="180978"/>
    <lineage>
        <taxon>Bacteria</taxon>
        <taxon>Bacillati</taxon>
        <taxon>Mycoplasmatota</taxon>
        <taxon>Mollicutes</taxon>
        <taxon>Acholeplasmatales</taxon>
        <taxon>Acholeplasmataceae</taxon>
        <taxon>Candidatus Phytoplasma</taxon>
        <taxon>16SrII (Peanut WB group)</taxon>
    </lineage>
</organism>
<keyword evidence="3" id="KW-1185">Reference proteome</keyword>
<feature type="domain" description="Reverse transcriptase" evidence="1">
    <location>
        <begin position="1"/>
        <end position="91"/>
    </location>
</feature>
<evidence type="ECO:0000259" key="1">
    <source>
        <dbReference type="PROSITE" id="PS50878"/>
    </source>
</evidence>
<dbReference type="Proteomes" id="UP001383392">
    <property type="component" value="Unassembled WGS sequence"/>
</dbReference>
<protein>
    <recommendedName>
        <fullName evidence="1">Reverse transcriptase domain-containing protein</fullName>
    </recommendedName>
</protein>
<dbReference type="InterPro" id="IPR051083">
    <property type="entry name" value="GrpII_Intron_Splice-Mob/Def"/>
</dbReference>
<evidence type="ECO:0000313" key="3">
    <source>
        <dbReference type="Proteomes" id="UP001383392"/>
    </source>
</evidence>
<dbReference type="InterPro" id="IPR043502">
    <property type="entry name" value="DNA/RNA_pol_sf"/>
</dbReference>
<comment type="caution">
    <text evidence="2">The sequence shown here is derived from an EMBL/GenBank/DDBJ whole genome shotgun (WGS) entry which is preliminary data.</text>
</comment>
<dbReference type="InterPro" id="IPR000477">
    <property type="entry name" value="RT_dom"/>
</dbReference>
<dbReference type="EMBL" id="JAOSJG010000006">
    <property type="protein sequence ID" value="MEK0309060.1"/>
    <property type="molecule type" value="Genomic_DNA"/>
</dbReference>
<gene>
    <name evidence="2" type="ORF">OC712_00995</name>
</gene>